<keyword evidence="3" id="KW-1003">Cell membrane</keyword>
<name>A0A0N7KW90_9ENTR</name>
<feature type="transmembrane region" description="Helical" evidence="7">
    <location>
        <begin position="38"/>
        <end position="56"/>
    </location>
</feature>
<accession>A0A0N7KW90</accession>
<reference evidence="8" key="1">
    <citation type="submission" date="2014-04" db="EMBL/GenBank/DDBJ databases">
        <authorList>
            <person name="Harrison E."/>
        </authorList>
    </citation>
    <scope>NUCLEOTIDE SEQUENCE</scope>
    <source>
        <strain evidence="8">1680/49</strain>
    </source>
</reference>
<feature type="transmembrane region" description="Helical" evidence="7">
    <location>
        <begin position="381"/>
        <end position="401"/>
    </location>
</feature>
<evidence type="ECO:0000256" key="5">
    <source>
        <dbReference type="ARBA" id="ARBA00022989"/>
    </source>
</evidence>
<evidence type="ECO:0000256" key="6">
    <source>
        <dbReference type="ARBA" id="ARBA00023136"/>
    </source>
</evidence>
<evidence type="ECO:0000256" key="4">
    <source>
        <dbReference type="ARBA" id="ARBA00022692"/>
    </source>
</evidence>
<feature type="transmembrane region" description="Helical" evidence="7">
    <location>
        <begin position="165"/>
        <end position="184"/>
    </location>
</feature>
<feature type="transmembrane region" description="Helical" evidence="7">
    <location>
        <begin position="205"/>
        <end position="222"/>
    </location>
</feature>
<comment type="subcellular location">
    <subcellularLocation>
        <location evidence="1">Cell membrane</location>
        <topology evidence="1">Multi-pass membrane protein</topology>
    </subcellularLocation>
</comment>
<organism evidence="8">
    <name type="scientific">Klebsiella sp. 1680/49</name>
    <dbReference type="NCBI Taxonomy" id="1497802"/>
    <lineage>
        <taxon>Bacteria</taxon>
        <taxon>Pseudomonadati</taxon>
        <taxon>Pseudomonadota</taxon>
        <taxon>Gammaproteobacteria</taxon>
        <taxon>Enterobacterales</taxon>
        <taxon>Enterobacteriaceae</taxon>
        <taxon>Klebsiella/Raoultella group</taxon>
        <taxon>Klebsiella</taxon>
    </lineage>
</organism>
<feature type="transmembrane region" description="Helical" evidence="7">
    <location>
        <begin position="441"/>
        <end position="464"/>
    </location>
</feature>
<evidence type="ECO:0000256" key="3">
    <source>
        <dbReference type="ARBA" id="ARBA00022475"/>
    </source>
</evidence>
<feature type="transmembrane region" description="Helical" evidence="7">
    <location>
        <begin position="12"/>
        <end position="32"/>
    </location>
</feature>
<comment type="similarity">
    <text evidence="2">Belongs to the polysaccharide synthase family.</text>
</comment>
<dbReference type="EMBL" id="AB924562">
    <property type="protein sequence ID" value="BAT23457.1"/>
    <property type="molecule type" value="Genomic_DNA"/>
</dbReference>
<dbReference type="GO" id="GO:0005886">
    <property type="term" value="C:plasma membrane"/>
    <property type="evidence" value="ECO:0007669"/>
    <property type="project" value="UniProtKB-SubCell"/>
</dbReference>
<feature type="transmembrane region" description="Helical" evidence="7">
    <location>
        <begin position="77"/>
        <end position="102"/>
    </location>
</feature>
<evidence type="ECO:0000256" key="7">
    <source>
        <dbReference type="SAM" id="Phobius"/>
    </source>
</evidence>
<evidence type="ECO:0000313" key="8">
    <source>
        <dbReference type="EMBL" id="BAT23457.1"/>
    </source>
</evidence>
<feature type="transmembrane region" description="Helical" evidence="7">
    <location>
        <begin position="325"/>
        <end position="344"/>
    </location>
</feature>
<reference evidence="8" key="2">
    <citation type="journal article" date="2015" name="Sci. Rep.">
        <title>Genetic analysis of capsular polysaccharide synthesis gene clusters in 79 capsular types of Klebsiella spp.</title>
        <authorList>
            <person name="Pan Y.J."/>
            <person name="Lin T.L."/>
            <person name="Chen C.T."/>
            <person name="Chen Y.Y."/>
            <person name="Hsieh P.F."/>
            <person name="Hsu C.R."/>
            <person name="Wu M.C."/>
            <person name="Wang J.T."/>
        </authorList>
    </citation>
    <scope>NUCLEOTIDE SEQUENCE</scope>
    <source>
        <strain evidence="8">1680/49</strain>
    </source>
</reference>
<dbReference type="AlphaFoldDB" id="A0A0N7KW90"/>
<dbReference type="Pfam" id="PF13440">
    <property type="entry name" value="Polysacc_synt_3"/>
    <property type="match status" value="1"/>
</dbReference>
<evidence type="ECO:0000256" key="2">
    <source>
        <dbReference type="ARBA" id="ARBA00007430"/>
    </source>
</evidence>
<feature type="transmembrane region" description="Helical" evidence="7">
    <location>
        <begin position="351"/>
        <end position="369"/>
    </location>
</feature>
<dbReference type="InterPro" id="IPR050833">
    <property type="entry name" value="Poly_Biosynth_Transport"/>
</dbReference>
<protein>
    <submittedName>
        <fullName evidence="8">Flippase</fullName>
    </submittedName>
</protein>
<keyword evidence="4 7" id="KW-0812">Transmembrane</keyword>
<keyword evidence="5 7" id="KW-1133">Transmembrane helix</keyword>
<feature type="transmembrane region" description="Helical" evidence="7">
    <location>
        <begin position="242"/>
        <end position="265"/>
    </location>
</feature>
<sequence>MNLINSAKWVAFSQFFKVIVQLVNIVYLARLIPPSEYGIMAMALVVINFGLLIRDLGTAAAIIQRKEIDDGIINSIFWLNLFMGLFIAVAIIFASPLIASFFHTPKLIYVLLLISLIFPISSSSAAHLALLERASKFRVISLIEIFSALIGLISALILAYQGYGVYSLVIQTIVLNIISTILFWKISKWRPQLSMMFKFSGLKQIVGFSVNLSLFNFVNYFSRNTDSFIIGRFMPSSVLGAYSLAYRVMLFPLQSLTFVVSRSLLPILSHHQNDNAIIRKTYSNCVFSILYLVVPLMSGLAYLSSPFVSVIFGNQWTLTAEILKWLAPTAIIQAVLSSTGTVFIAKGRTDLLLKLGILGTFLYVLSFLIGVNFDIITFSKLYFIANVLNFFPAMILMMRLIEGSLFTLLNKCFVIFFINFGMLAFLYFIDGLDFINAINEQVVYLILMISLGGGFYVLSSVLLIGKLRRFLLARFVN</sequence>
<evidence type="ECO:0000256" key="1">
    <source>
        <dbReference type="ARBA" id="ARBA00004651"/>
    </source>
</evidence>
<dbReference type="PANTHER" id="PTHR30250:SF10">
    <property type="entry name" value="LIPOPOLYSACCHARIDE BIOSYNTHESIS PROTEIN WZXC"/>
    <property type="match status" value="1"/>
</dbReference>
<feature type="transmembrane region" description="Helical" evidence="7">
    <location>
        <begin position="108"/>
        <end position="130"/>
    </location>
</feature>
<proteinExistence type="inferred from homology"/>
<keyword evidence="6 7" id="KW-0472">Membrane</keyword>
<feature type="transmembrane region" description="Helical" evidence="7">
    <location>
        <begin position="408"/>
        <end position="429"/>
    </location>
</feature>
<dbReference type="PANTHER" id="PTHR30250">
    <property type="entry name" value="PST FAMILY PREDICTED COLANIC ACID TRANSPORTER"/>
    <property type="match status" value="1"/>
</dbReference>
<feature type="transmembrane region" description="Helical" evidence="7">
    <location>
        <begin position="137"/>
        <end position="159"/>
    </location>
</feature>
<feature type="transmembrane region" description="Helical" evidence="7">
    <location>
        <begin position="285"/>
        <end position="305"/>
    </location>
</feature>
<gene>
    <name evidence="8" type="primary">wzx</name>
</gene>
<dbReference type="CDD" id="cd13127">
    <property type="entry name" value="MATE_tuaB_like"/>
    <property type="match status" value="1"/>
</dbReference>